<dbReference type="Pfam" id="PF14648">
    <property type="entry name" value="FAM91_C"/>
    <property type="match status" value="1"/>
</dbReference>
<dbReference type="PANTHER" id="PTHR28441:SF2">
    <property type="entry name" value="PROTEIN FAM91A1"/>
    <property type="match status" value="1"/>
</dbReference>
<comment type="caution">
    <text evidence="6">The sequence shown here is derived from an EMBL/GenBank/DDBJ whole genome shotgun (WGS) entry which is preliminary data.</text>
</comment>
<dbReference type="OrthoDB" id="275996at2759"/>
<sequence>MDVEQCIRDNIPWTKLPDDVKQMLGNSAKEYDKLILEYSIRNQLRHKTNLVRNVKAKPNDYYDILIRYSASHLMLYPYHLSDVINKEMRITPFSYYTNIILDMLNSEKSYDSLPNFTAADAVRLLGIGRNKYIDLMNQNRSYRKIFNLGRSITQVMPKTPQNVKLDAWWRVRTGNICEADVKVLLPEEKKMVDAILDHEKDTREGMVVGSLDRSILQLLIERGLVYCDVPVEESDHIYLAPLDGFVMNRVLGDYFENLLYKIFVAIDEQTTVKEMADMLHIDLQLVKNAISLFCRLGFARKRITGIESVQLHPSWRALGIIVGGGGQPASGRSPSSASSSIPSPNSPNSAPLSPSQDESAVPLVADFGSLDDQMDDDDSEDLNALSIASKDMAESFSSNPSSTSELGTSNRAAFVFDSSLAAFLMMGNLSQSLKSHAVTLFEVGKLADEYMADFLEQLESVNQFAEGEAQRYSEHAMALLDSLKSLKEEVETDMVRGESLLSLDSATRARVLAKSYGILVAMAPLSVDACTLPISSIPFIGPSNPESSSPWFRLSIYGLTCSGPTSLFYPKGSCISHLPSLLCRSPRLLLSSANHEPQIVSTHHILPTLNDLLMTNAYFVQEYPAASDSPELVYVPFPYLDEEKQDKDAFVNHPAIIKLNDQIGLPSMCGYVTLLQRKAKEKQSEDKENLKEDRAEEKRRDTITIPLPESVEQRVGGNLQSGETFEDYVVLDCVFGIPLFNRTLNQSICERVRQKKILHVNNRTNIQFANKMVIELVDEIIKKHNGGITNIREIFGEVEPKKAEMLPPTQIIVYDAKSGKVDTRQGLL</sequence>
<gene>
    <name evidence="6" type="ORF">WR25_20145</name>
</gene>
<evidence type="ECO:0000256" key="1">
    <source>
        <dbReference type="ARBA" id="ARBA00010319"/>
    </source>
</evidence>
<dbReference type="InterPro" id="IPR039199">
    <property type="entry name" value="FAM91"/>
</dbReference>
<evidence type="ECO:0000256" key="2">
    <source>
        <dbReference type="SAM" id="Coils"/>
    </source>
</evidence>
<keyword evidence="7" id="KW-1185">Reference proteome</keyword>
<comment type="similarity">
    <text evidence="1">Belongs to the FAM91 family.</text>
</comment>
<feature type="coiled-coil region" evidence="2">
    <location>
        <begin position="455"/>
        <end position="489"/>
    </location>
</feature>
<protein>
    <recommendedName>
        <fullName evidence="8">FAM91 N-terminal domain-containing protein</fullName>
    </recommendedName>
</protein>
<dbReference type="EMBL" id="LIAE01010619">
    <property type="protein sequence ID" value="PAV57813.1"/>
    <property type="molecule type" value="Genomic_DNA"/>
</dbReference>
<dbReference type="InterPro" id="IPR028091">
    <property type="entry name" value="FAM91_N_dom"/>
</dbReference>
<name>A0A2A2J821_9BILA</name>
<dbReference type="PANTHER" id="PTHR28441">
    <property type="entry name" value="PROTEIN FAM91A1"/>
    <property type="match status" value="1"/>
</dbReference>
<feature type="domain" description="FAM91 N-terminal" evidence="4">
    <location>
        <begin position="6"/>
        <end position="316"/>
    </location>
</feature>
<evidence type="ECO:0000313" key="6">
    <source>
        <dbReference type="EMBL" id="PAV57813.1"/>
    </source>
</evidence>
<feature type="region of interest" description="Disordered" evidence="3">
    <location>
        <begin position="326"/>
        <end position="357"/>
    </location>
</feature>
<evidence type="ECO:0008006" key="8">
    <source>
        <dbReference type="Google" id="ProtNLM"/>
    </source>
</evidence>
<organism evidence="6 7">
    <name type="scientific">Diploscapter pachys</name>
    <dbReference type="NCBI Taxonomy" id="2018661"/>
    <lineage>
        <taxon>Eukaryota</taxon>
        <taxon>Metazoa</taxon>
        <taxon>Ecdysozoa</taxon>
        <taxon>Nematoda</taxon>
        <taxon>Chromadorea</taxon>
        <taxon>Rhabditida</taxon>
        <taxon>Rhabditina</taxon>
        <taxon>Rhabditomorpha</taxon>
        <taxon>Rhabditoidea</taxon>
        <taxon>Rhabditidae</taxon>
        <taxon>Diploscapter</taxon>
    </lineage>
</organism>
<evidence type="ECO:0000313" key="7">
    <source>
        <dbReference type="Proteomes" id="UP000218231"/>
    </source>
</evidence>
<evidence type="ECO:0000259" key="5">
    <source>
        <dbReference type="Pfam" id="PF14648"/>
    </source>
</evidence>
<dbReference type="InterPro" id="IPR028097">
    <property type="entry name" value="FAM91_C_dom"/>
</dbReference>
<dbReference type="AlphaFoldDB" id="A0A2A2J821"/>
<dbReference type="Pfam" id="PF14647">
    <property type="entry name" value="FAM91_N"/>
    <property type="match status" value="1"/>
</dbReference>
<dbReference type="STRING" id="2018661.A0A2A2J821"/>
<evidence type="ECO:0000259" key="4">
    <source>
        <dbReference type="Pfam" id="PF14647"/>
    </source>
</evidence>
<proteinExistence type="inferred from homology"/>
<keyword evidence="2" id="KW-0175">Coiled coil</keyword>
<feature type="domain" description="FAM91 C-terminal" evidence="5">
    <location>
        <begin position="409"/>
        <end position="797"/>
    </location>
</feature>
<feature type="compositionally biased region" description="Low complexity" evidence="3">
    <location>
        <begin position="329"/>
        <end position="355"/>
    </location>
</feature>
<dbReference type="Proteomes" id="UP000218231">
    <property type="component" value="Unassembled WGS sequence"/>
</dbReference>
<evidence type="ECO:0000256" key="3">
    <source>
        <dbReference type="SAM" id="MobiDB-lite"/>
    </source>
</evidence>
<reference evidence="6 7" key="1">
    <citation type="journal article" date="2017" name="Curr. Biol.">
        <title>Genome architecture and evolution of a unichromosomal asexual nematode.</title>
        <authorList>
            <person name="Fradin H."/>
            <person name="Zegar C."/>
            <person name="Gutwein M."/>
            <person name="Lucas J."/>
            <person name="Kovtun M."/>
            <person name="Corcoran D."/>
            <person name="Baugh L.R."/>
            <person name="Kiontke K."/>
            <person name="Gunsalus K."/>
            <person name="Fitch D.H."/>
            <person name="Piano F."/>
        </authorList>
    </citation>
    <scope>NUCLEOTIDE SEQUENCE [LARGE SCALE GENOMIC DNA]</scope>
    <source>
        <strain evidence="6">PF1309</strain>
    </source>
</reference>
<accession>A0A2A2J821</accession>